<organism evidence="8 9">
    <name type="scientific">Crenothrix polyspora</name>
    <dbReference type="NCBI Taxonomy" id="360316"/>
    <lineage>
        <taxon>Bacteria</taxon>
        <taxon>Pseudomonadati</taxon>
        <taxon>Pseudomonadota</taxon>
        <taxon>Gammaproteobacteria</taxon>
        <taxon>Methylococcales</taxon>
        <taxon>Crenotrichaceae</taxon>
        <taxon>Crenothrix</taxon>
    </lineage>
</organism>
<keyword evidence="7" id="KW-0354">Hemolysis</keyword>
<dbReference type="InterPro" id="IPR051906">
    <property type="entry name" value="TolC-like"/>
</dbReference>
<accession>A0A1R4H698</accession>
<keyword evidence="4" id="KW-0812">Transmembrane</keyword>
<comment type="subcellular location">
    <subcellularLocation>
        <location evidence="7">Cell outer membrane</location>
        <topology evidence="7">Peripheral membrane protein</topology>
    </subcellularLocation>
</comment>
<dbReference type="PANTHER" id="PTHR30026:SF21">
    <property type="entry name" value="SLR1270 PROTEIN"/>
    <property type="match status" value="1"/>
</dbReference>
<dbReference type="PIRSF" id="PIRSF001892">
    <property type="entry name" value="CyaE"/>
    <property type="match status" value="1"/>
</dbReference>
<evidence type="ECO:0000256" key="6">
    <source>
        <dbReference type="ARBA" id="ARBA00023237"/>
    </source>
</evidence>
<dbReference type="GO" id="GO:0031640">
    <property type="term" value="P:killing of cells of another organism"/>
    <property type="evidence" value="ECO:0007669"/>
    <property type="project" value="UniProtKB-KW"/>
</dbReference>
<dbReference type="GO" id="GO:0015562">
    <property type="term" value="F:efflux transmembrane transporter activity"/>
    <property type="evidence" value="ECO:0007669"/>
    <property type="project" value="InterPro"/>
</dbReference>
<dbReference type="Proteomes" id="UP000195667">
    <property type="component" value="Unassembled WGS sequence"/>
</dbReference>
<dbReference type="Gene3D" id="1.20.1600.10">
    <property type="entry name" value="Outer membrane efflux proteins (OEP)"/>
    <property type="match status" value="1"/>
</dbReference>
<comment type="function">
    <text evidence="7">CyaE is necessary for transport of calmodulin-sensitive adenylate cyclase-hemolysin (cyclolysin).</text>
</comment>
<proteinExistence type="inferred from homology"/>
<dbReference type="GO" id="GO:0009279">
    <property type="term" value="C:cell outer membrane"/>
    <property type="evidence" value="ECO:0007669"/>
    <property type="project" value="UniProtKB-SubCell"/>
</dbReference>
<evidence type="ECO:0000313" key="8">
    <source>
        <dbReference type="EMBL" id="SJM91697.1"/>
    </source>
</evidence>
<name>A0A1R4H698_9GAMM</name>
<evidence type="ECO:0000256" key="1">
    <source>
        <dbReference type="ARBA" id="ARBA00007613"/>
    </source>
</evidence>
<evidence type="ECO:0000256" key="3">
    <source>
        <dbReference type="ARBA" id="ARBA00022452"/>
    </source>
</evidence>
<dbReference type="GO" id="GO:1990281">
    <property type="term" value="C:efflux pump complex"/>
    <property type="evidence" value="ECO:0007669"/>
    <property type="project" value="TreeGrafter"/>
</dbReference>
<evidence type="ECO:0000313" key="9">
    <source>
        <dbReference type="Proteomes" id="UP000195667"/>
    </source>
</evidence>
<sequence length="498" mass="54172">MLFIGFWGIKCLLPIGNRVRLKLYSRLLGTGILLCWSLRAAWGHNGILDDPFATRQQVSQSSGGNQQQSEDPCQLNRADEHAWTLVDILNQALCHNPQTRQAWANALYQAGQVGIAKAAYLPTITLNASVSRSMNSASSSLQVTSISNSNGATQQINRFSPVLSLNYLLYNFGGREAQLEIAQQTLKASNWTHDAVLQSVMLSAIQGYYQVFATQSAAEAAIISEQASQASFLAAQTRHEIGTVALVDELLAKTAFAQTKLNRQKTEGDARIASGTLANVLGLEADYHLAIAPPSLPKPDAQQNSYVHQLIEEAKTLRPDLAAAEATIKAAEANVKAAEAGHLPTISLIANYGYNHTSIPSDTQSWTLGMQVSVPLFTGFNTTYQIRSAKEQLEVKRANLDQLDQSVSLDVWRSYQLLNTAYESFNSSEALLESALQTQQVAMGSYEAGAGTVIDLLNAQSSLANARLQLIQAQYTWLTQKAQLAQALGRLDYASLPR</sequence>
<comment type="similarity">
    <text evidence="1 7">Belongs to the outer membrane factor (OMF) (TC 1.B.17) family.</text>
</comment>
<dbReference type="Pfam" id="PF02321">
    <property type="entry name" value="OEP"/>
    <property type="match status" value="2"/>
</dbReference>
<keyword evidence="6 7" id="KW-0998">Cell outer membrane</keyword>
<evidence type="ECO:0000256" key="4">
    <source>
        <dbReference type="ARBA" id="ARBA00022692"/>
    </source>
</evidence>
<dbReference type="InterPro" id="IPR003423">
    <property type="entry name" value="OMP_efflux"/>
</dbReference>
<dbReference type="AlphaFoldDB" id="A0A1R4H698"/>
<keyword evidence="5 7" id="KW-0472">Membrane</keyword>
<dbReference type="PANTHER" id="PTHR30026">
    <property type="entry name" value="OUTER MEMBRANE PROTEIN TOLC"/>
    <property type="match status" value="1"/>
</dbReference>
<evidence type="ECO:0000256" key="2">
    <source>
        <dbReference type="ARBA" id="ARBA00022448"/>
    </source>
</evidence>
<dbReference type="InterPro" id="IPR028351">
    <property type="entry name" value="CyaE"/>
</dbReference>
<keyword evidence="3" id="KW-1134">Transmembrane beta strand</keyword>
<dbReference type="RefSeq" id="WP_087143066.1">
    <property type="nucleotide sequence ID" value="NZ_FUKI01000094.1"/>
</dbReference>
<protein>
    <recommendedName>
        <fullName evidence="7">Protein CyaE</fullName>
    </recommendedName>
</protein>
<dbReference type="EMBL" id="FUKI01000094">
    <property type="protein sequence ID" value="SJM91697.1"/>
    <property type="molecule type" value="Genomic_DNA"/>
</dbReference>
<gene>
    <name evidence="8" type="ORF">CRENPOLYSF1_200045</name>
</gene>
<evidence type="ECO:0000256" key="7">
    <source>
        <dbReference type="PIRNR" id="PIRNR001892"/>
    </source>
</evidence>
<evidence type="ECO:0000256" key="5">
    <source>
        <dbReference type="ARBA" id="ARBA00023136"/>
    </source>
</evidence>
<keyword evidence="9" id="KW-1185">Reference proteome</keyword>
<dbReference type="SUPFAM" id="SSF56954">
    <property type="entry name" value="Outer membrane efflux proteins (OEP)"/>
    <property type="match status" value="1"/>
</dbReference>
<reference evidence="9" key="1">
    <citation type="submission" date="2017-02" db="EMBL/GenBank/DDBJ databases">
        <authorList>
            <person name="Daims H."/>
        </authorList>
    </citation>
    <scope>NUCLEOTIDE SEQUENCE [LARGE SCALE GENOMIC DNA]</scope>
</reference>
<keyword evidence="2 7" id="KW-0813">Transport</keyword>
<keyword evidence="7" id="KW-0204">Cytolysis</keyword>
<dbReference type="OrthoDB" id="5296315at2"/>
<dbReference type="GO" id="GO:0015288">
    <property type="term" value="F:porin activity"/>
    <property type="evidence" value="ECO:0007669"/>
    <property type="project" value="TreeGrafter"/>
</dbReference>